<dbReference type="AlphaFoldDB" id="X1TFD8"/>
<evidence type="ECO:0000313" key="1">
    <source>
        <dbReference type="EMBL" id="GAJ04018.1"/>
    </source>
</evidence>
<protein>
    <submittedName>
        <fullName evidence="1">Uncharacterized protein</fullName>
    </submittedName>
</protein>
<comment type="caution">
    <text evidence="1">The sequence shown here is derived from an EMBL/GenBank/DDBJ whole genome shotgun (WGS) entry which is preliminary data.</text>
</comment>
<name>X1TFD8_9ZZZZ</name>
<gene>
    <name evidence="1" type="ORF">S12H4_48390</name>
</gene>
<proteinExistence type="predicted"/>
<organism evidence="1">
    <name type="scientific">marine sediment metagenome</name>
    <dbReference type="NCBI Taxonomy" id="412755"/>
    <lineage>
        <taxon>unclassified sequences</taxon>
        <taxon>metagenomes</taxon>
        <taxon>ecological metagenomes</taxon>
    </lineage>
</organism>
<reference evidence="1" key="1">
    <citation type="journal article" date="2014" name="Front. Microbiol.">
        <title>High frequency of phylogenetically diverse reductive dehalogenase-homologous genes in deep subseafloor sedimentary metagenomes.</title>
        <authorList>
            <person name="Kawai M."/>
            <person name="Futagami T."/>
            <person name="Toyoda A."/>
            <person name="Takaki Y."/>
            <person name="Nishi S."/>
            <person name="Hori S."/>
            <person name="Arai W."/>
            <person name="Tsubouchi T."/>
            <person name="Morono Y."/>
            <person name="Uchiyama I."/>
            <person name="Ito T."/>
            <person name="Fujiyama A."/>
            <person name="Inagaki F."/>
            <person name="Takami H."/>
        </authorList>
    </citation>
    <scope>NUCLEOTIDE SEQUENCE</scope>
    <source>
        <strain evidence="1">Expedition CK06-06</strain>
    </source>
</reference>
<dbReference type="EMBL" id="BARW01030239">
    <property type="protein sequence ID" value="GAJ04018.1"/>
    <property type="molecule type" value="Genomic_DNA"/>
</dbReference>
<accession>X1TFD8</accession>
<sequence>MAGDNGDKEIEHPKPLIEVLSNSREAIEGYAQASELPLAEAALVLIFNELRCIHWHYDAALAKEEELASQREG</sequence>